<protein>
    <recommendedName>
        <fullName evidence="3">H(+)-exporting diphosphatase</fullName>
    </recommendedName>
</protein>
<dbReference type="EMBL" id="HBGW01020498">
    <property type="protein sequence ID" value="CAD9532274.1"/>
    <property type="molecule type" value="Transcribed_RNA"/>
</dbReference>
<reference evidence="2" key="1">
    <citation type="submission" date="2021-01" db="EMBL/GenBank/DDBJ databases">
        <authorList>
            <person name="Corre E."/>
            <person name="Pelletier E."/>
            <person name="Niang G."/>
            <person name="Scheremetjew M."/>
            <person name="Finn R."/>
            <person name="Kale V."/>
            <person name="Holt S."/>
            <person name="Cochrane G."/>
            <person name="Meng A."/>
            <person name="Brown T."/>
            <person name="Cohen L."/>
        </authorList>
    </citation>
    <scope>NUCLEOTIDE SEQUENCE</scope>
    <source>
        <strain evidence="2">RCC3387</strain>
    </source>
</reference>
<evidence type="ECO:0000313" key="2">
    <source>
        <dbReference type="EMBL" id="CAD9532274.1"/>
    </source>
</evidence>
<gene>
    <name evidence="2" type="ORF">BRAN1462_LOCUS12975</name>
</gene>
<sequence>MMTCANAHYILSDLLINKVVGLGAVICALFGCLISVVTARCYTHDPNVSFASGFGGFSFGFSAGLAATGILSSGAKTILALWAENPEPLKRNHPEINQEFEQRIAAQFE</sequence>
<name>A0A7S2NBV0_9DINO</name>
<feature type="transmembrane region" description="Helical" evidence="1">
    <location>
        <begin position="59"/>
        <end position="83"/>
    </location>
</feature>
<dbReference type="AlphaFoldDB" id="A0A7S2NBV0"/>
<organism evidence="2">
    <name type="scientific">Zooxanthella nutricula</name>
    <dbReference type="NCBI Taxonomy" id="1333877"/>
    <lineage>
        <taxon>Eukaryota</taxon>
        <taxon>Sar</taxon>
        <taxon>Alveolata</taxon>
        <taxon>Dinophyceae</taxon>
        <taxon>Peridiniales</taxon>
        <taxon>Peridiniales incertae sedis</taxon>
        <taxon>Zooxanthella</taxon>
    </lineage>
</organism>
<proteinExistence type="predicted"/>
<keyword evidence="1" id="KW-0472">Membrane</keyword>
<keyword evidence="1" id="KW-1133">Transmembrane helix</keyword>
<feature type="transmembrane region" description="Helical" evidence="1">
    <location>
        <begin position="20"/>
        <end position="39"/>
    </location>
</feature>
<evidence type="ECO:0008006" key="3">
    <source>
        <dbReference type="Google" id="ProtNLM"/>
    </source>
</evidence>
<evidence type="ECO:0000256" key="1">
    <source>
        <dbReference type="SAM" id="Phobius"/>
    </source>
</evidence>
<keyword evidence="1" id="KW-0812">Transmembrane</keyword>
<accession>A0A7S2NBV0</accession>